<dbReference type="EMBL" id="GFPF01000685">
    <property type="protein sequence ID" value="MAA11831.1"/>
    <property type="molecule type" value="Transcribed_RNA"/>
</dbReference>
<sequence length="154" mass="16345">MTPGAVASTASSSVPAAGTHQYGNPAFQGASTPPVVTVVPAPVSPGHTVIVSQPGYGQQPGIPPYNSSLWANQACKYYGLMCVSLESCSRKLRLPLTGCGHNDVCCNMKKTKDCHKVGGECRMSCKKHHAVPYHYAKCALGFLKCCIYMPKKKA</sequence>
<proteinExistence type="predicted"/>
<dbReference type="GO" id="GO:0008191">
    <property type="term" value="F:metalloendopeptidase inhibitor activity"/>
    <property type="evidence" value="ECO:0007669"/>
    <property type="project" value="InterPro"/>
</dbReference>
<protein>
    <submittedName>
        <fullName evidence="1">Carboxypeptidase inhibitor</fullName>
    </submittedName>
</protein>
<name>A0A224YBN5_9ACAR</name>
<accession>A0A224YBN5</accession>
<dbReference type="Pfam" id="PF10468">
    <property type="entry name" value="Inhibitor_I68"/>
    <property type="match status" value="1"/>
</dbReference>
<organism evidence="1">
    <name type="scientific">Rhipicephalus zambeziensis</name>
    <dbReference type="NCBI Taxonomy" id="60191"/>
    <lineage>
        <taxon>Eukaryota</taxon>
        <taxon>Metazoa</taxon>
        <taxon>Ecdysozoa</taxon>
        <taxon>Arthropoda</taxon>
        <taxon>Chelicerata</taxon>
        <taxon>Arachnida</taxon>
        <taxon>Acari</taxon>
        <taxon>Parasitiformes</taxon>
        <taxon>Ixodida</taxon>
        <taxon>Ixodoidea</taxon>
        <taxon>Ixodidae</taxon>
        <taxon>Rhipicephalinae</taxon>
        <taxon>Rhipicephalus</taxon>
        <taxon>Rhipicephalus</taxon>
    </lineage>
</organism>
<dbReference type="InterPro" id="IPR019509">
    <property type="entry name" value="Carboxypeptidase_inhibitor_I68"/>
</dbReference>
<evidence type="ECO:0000313" key="1">
    <source>
        <dbReference type="EMBL" id="MAA11831.1"/>
    </source>
</evidence>
<reference evidence="1" key="1">
    <citation type="journal article" date="2017" name="Parasit. Vectors">
        <title>Sialotranscriptomics of Rhipicephalus zambeziensis reveals intricate expression profiles of secretory proteins and suggests tight temporal transcriptional regulation during blood-feeding.</title>
        <authorList>
            <person name="de Castro M.H."/>
            <person name="de Klerk D."/>
            <person name="Pienaar R."/>
            <person name="Rees D.J.G."/>
            <person name="Mans B.J."/>
        </authorList>
    </citation>
    <scope>NUCLEOTIDE SEQUENCE</scope>
    <source>
        <tissue evidence="1">Salivary glands</tissue>
    </source>
</reference>
<dbReference type="AlphaFoldDB" id="A0A224YBN5"/>